<evidence type="ECO:0000313" key="4">
    <source>
        <dbReference type="Proteomes" id="UP000199377"/>
    </source>
</evidence>
<dbReference type="AlphaFoldDB" id="A0A1I3FGX7"/>
<protein>
    <recommendedName>
        <fullName evidence="5">DUF454 domain-containing protein</fullName>
    </recommendedName>
</protein>
<evidence type="ECO:0000256" key="2">
    <source>
        <dbReference type="SAM" id="Phobius"/>
    </source>
</evidence>
<feature type="transmembrane region" description="Helical" evidence="2">
    <location>
        <begin position="74"/>
        <end position="97"/>
    </location>
</feature>
<organism evidence="3 4">
    <name type="scientific">Albimonas pacifica</name>
    <dbReference type="NCBI Taxonomy" id="1114924"/>
    <lineage>
        <taxon>Bacteria</taxon>
        <taxon>Pseudomonadati</taxon>
        <taxon>Pseudomonadota</taxon>
        <taxon>Alphaproteobacteria</taxon>
        <taxon>Rhodobacterales</taxon>
        <taxon>Paracoccaceae</taxon>
        <taxon>Albimonas</taxon>
    </lineage>
</organism>
<dbReference type="STRING" id="1114924.SAMN05216258_104281"/>
<gene>
    <name evidence="3" type="ORF">SAMN05216258_104281</name>
</gene>
<keyword evidence="4" id="KW-1185">Reference proteome</keyword>
<sequence>MKIFWFSLGALCVAVGVAGVILPGLPGTVFLIAGAWCFARSSDRAHRWLVHHRWLGPPIVDWQAHGVIRRRAKWMASAVMAAAVVVTTTLGVAWWAVGLQATTLACVALFLWTRPEAPAAAEGLAGPPTETVPAPTRAGDASAEGSGVSPGSRT</sequence>
<dbReference type="PANTHER" id="PTHR35813:SF1">
    <property type="entry name" value="INNER MEMBRANE PROTEIN YBAN"/>
    <property type="match status" value="1"/>
</dbReference>
<dbReference type="InterPro" id="IPR007401">
    <property type="entry name" value="DUF454"/>
</dbReference>
<evidence type="ECO:0008006" key="5">
    <source>
        <dbReference type="Google" id="ProtNLM"/>
    </source>
</evidence>
<dbReference type="GO" id="GO:0005886">
    <property type="term" value="C:plasma membrane"/>
    <property type="evidence" value="ECO:0007669"/>
    <property type="project" value="TreeGrafter"/>
</dbReference>
<keyword evidence="2" id="KW-0812">Transmembrane</keyword>
<feature type="region of interest" description="Disordered" evidence="1">
    <location>
        <begin position="120"/>
        <end position="154"/>
    </location>
</feature>
<dbReference type="Pfam" id="PF04304">
    <property type="entry name" value="DUF454"/>
    <property type="match status" value="1"/>
</dbReference>
<dbReference type="EMBL" id="FOQH01000004">
    <property type="protein sequence ID" value="SFI10479.1"/>
    <property type="molecule type" value="Genomic_DNA"/>
</dbReference>
<dbReference type="RefSeq" id="WP_218160995.1">
    <property type="nucleotide sequence ID" value="NZ_FOQH01000004.1"/>
</dbReference>
<evidence type="ECO:0000256" key="1">
    <source>
        <dbReference type="SAM" id="MobiDB-lite"/>
    </source>
</evidence>
<proteinExistence type="predicted"/>
<reference evidence="3 4" key="1">
    <citation type="submission" date="2016-10" db="EMBL/GenBank/DDBJ databases">
        <authorList>
            <person name="de Groot N.N."/>
        </authorList>
    </citation>
    <scope>NUCLEOTIDE SEQUENCE [LARGE SCALE GENOMIC DNA]</scope>
    <source>
        <strain evidence="3 4">CGMCC 1.11030</strain>
    </source>
</reference>
<name>A0A1I3FGX7_9RHOB</name>
<keyword evidence="2" id="KW-0472">Membrane</keyword>
<accession>A0A1I3FGX7</accession>
<dbReference type="Proteomes" id="UP000199377">
    <property type="component" value="Unassembled WGS sequence"/>
</dbReference>
<evidence type="ECO:0000313" key="3">
    <source>
        <dbReference type="EMBL" id="SFI10479.1"/>
    </source>
</evidence>
<dbReference type="PANTHER" id="PTHR35813">
    <property type="entry name" value="INNER MEMBRANE PROTEIN YBAN"/>
    <property type="match status" value="1"/>
</dbReference>
<keyword evidence="2" id="KW-1133">Transmembrane helix</keyword>
<feature type="transmembrane region" description="Helical" evidence="2">
    <location>
        <begin position="6"/>
        <end position="39"/>
    </location>
</feature>